<sequence>MFEWIWLLYIVISGTILGIRYRKDRREWWIRFSLAASLPIIGFWVPALWAKRSRASDDATGQFAELNLIVQEDTSLTGSVLRRLETEKEMNVVPLEEALLINDLTTRRKVVIDLLKQDSLQYLEVLRMAVNNEDTETSHYAVSAIVEVKRKLMLTMQELSVKYEENKNDPYLLRSYADVLRGFMRSGFLDERTLTMHIRTYISVLDRLIKLEPASADAYVEKLNAELELNDYTAAEHTAQQYLEQFPLHEEAYLTLMKVYFSVGSSEQLKRTLEALKQSSIRLSNQGITMVRFWSEGA</sequence>
<dbReference type="STRING" id="624147.SAMN04487970_104616"/>
<dbReference type="OrthoDB" id="1933450at2"/>
<keyword evidence="3" id="KW-1185">Reference proteome</keyword>
<dbReference type="RefSeq" id="WP_090675579.1">
    <property type="nucleotide sequence ID" value="NZ_FMTT01000046.1"/>
</dbReference>
<name>A0A1G4T9W8_9BACL</name>
<dbReference type="InterPro" id="IPR011990">
    <property type="entry name" value="TPR-like_helical_dom_sf"/>
</dbReference>
<accession>A0A1G4T9W8</accession>
<evidence type="ECO:0000313" key="2">
    <source>
        <dbReference type="EMBL" id="SCW78220.1"/>
    </source>
</evidence>
<keyword evidence="1" id="KW-1133">Transmembrane helix</keyword>
<proteinExistence type="predicted"/>
<protein>
    <submittedName>
        <fullName evidence="2">Uncharacterized protein</fullName>
    </submittedName>
</protein>
<keyword evidence="1" id="KW-0472">Membrane</keyword>
<keyword evidence="1" id="KW-0812">Transmembrane</keyword>
<gene>
    <name evidence="2" type="ORF">SAMN04487970_104616</name>
</gene>
<dbReference type="EMBL" id="FMTT01000046">
    <property type="protein sequence ID" value="SCW78220.1"/>
    <property type="molecule type" value="Genomic_DNA"/>
</dbReference>
<feature type="transmembrane region" description="Helical" evidence="1">
    <location>
        <begin position="28"/>
        <end position="49"/>
    </location>
</feature>
<dbReference type="SUPFAM" id="SSF48452">
    <property type="entry name" value="TPR-like"/>
    <property type="match status" value="1"/>
</dbReference>
<dbReference type="Proteomes" id="UP000198601">
    <property type="component" value="Unassembled WGS sequence"/>
</dbReference>
<organism evidence="2 3">
    <name type="scientific">Paenibacillus tianmuensis</name>
    <dbReference type="NCBI Taxonomy" id="624147"/>
    <lineage>
        <taxon>Bacteria</taxon>
        <taxon>Bacillati</taxon>
        <taxon>Bacillota</taxon>
        <taxon>Bacilli</taxon>
        <taxon>Bacillales</taxon>
        <taxon>Paenibacillaceae</taxon>
        <taxon>Paenibacillus</taxon>
    </lineage>
</organism>
<evidence type="ECO:0000256" key="1">
    <source>
        <dbReference type="SAM" id="Phobius"/>
    </source>
</evidence>
<dbReference type="Gene3D" id="1.25.40.10">
    <property type="entry name" value="Tetratricopeptide repeat domain"/>
    <property type="match status" value="1"/>
</dbReference>
<evidence type="ECO:0000313" key="3">
    <source>
        <dbReference type="Proteomes" id="UP000198601"/>
    </source>
</evidence>
<reference evidence="3" key="1">
    <citation type="submission" date="2016-10" db="EMBL/GenBank/DDBJ databases">
        <authorList>
            <person name="Varghese N."/>
            <person name="Submissions S."/>
        </authorList>
    </citation>
    <scope>NUCLEOTIDE SEQUENCE [LARGE SCALE GENOMIC DNA]</scope>
    <source>
        <strain evidence="3">CGMCC 1.8946</strain>
    </source>
</reference>
<dbReference type="AlphaFoldDB" id="A0A1G4T9W8"/>
<feature type="transmembrane region" description="Helical" evidence="1">
    <location>
        <begin position="6"/>
        <end position="21"/>
    </location>
</feature>